<dbReference type="InterPro" id="IPR018168">
    <property type="entry name" value="Ubi_Hdrlase_CS"/>
</dbReference>
<accession>A0A809SAH5</accession>
<evidence type="ECO:0000313" key="11">
    <source>
        <dbReference type="Proteomes" id="UP000463939"/>
    </source>
</evidence>
<protein>
    <submittedName>
        <fullName evidence="10">Ubiquinone biosynthesis hydroxylase UbiH</fullName>
    </submittedName>
</protein>
<evidence type="ECO:0000256" key="2">
    <source>
        <dbReference type="ARBA" id="ARBA00004749"/>
    </source>
</evidence>
<dbReference type="SUPFAM" id="SSF51905">
    <property type="entry name" value="FAD/NAD(P)-binding domain"/>
    <property type="match status" value="1"/>
</dbReference>
<keyword evidence="4" id="KW-0285">Flavoprotein</keyword>
<dbReference type="EMBL" id="AP021881">
    <property type="protein sequence ID" value="BBP02003.1"/>
    <property type="molecule type" value="Genomic_DNA"/>
</dbReference>
<dbReference type="GO" id="GO:0016705">
    <property type="term" value="F:oxidoreductase activity, acting on paired donors, with incorporation or reduction of molecular oxygen"/>
    <property type="evidence" value="ECO:0007669"/>
    <property type="project" value="InterPro"/>
</dbReference>
<name>A0A809SAH5_9PROT</name>
<evidence type="ECO:0000256" key="5">
    <source>
        <dbReference type="ARBA" id="ARBA00022827"/>
    </source>
</evidence>
<dbReference type="KEGG" id="sniv:SFSGTM_27110"/>
<keyword evidence="10" id="KW-0830">Ubiquinone</keyword>
<sequence>MSNHEFDIIIIGAGIVGAAFAVAMRDSSLRIAMIEPHPPTAPTEEWDTRIYAISPGSQDFLSGMGIWQQLEASRIQPVYAMDIRGDSAAQLQFDAYQAGVPQLAAIMESGRLQHALWQAMQAQENITLFNTPCADLHWSAQGAQLKLADSTVLTADLIVGADGGKSWVREQAGINFKRSDYEQSGVVANFIVEHDHQGTAHQWFNQTGVLAWLPLPNGHMSMVWSTDAQHTAALMTASPEQLAEEVAQAGGRVLGKLQQVGRTAAFPLSINRVERLVQQGLALIGDAAHGVHPLAGQGVNLGLRDARELAQTLKQRGKAGCGELLLLQRYQRARRTDIVAMQTMTDSLHHLFRNTNPVLAKLRNAGMSFTNQITPLKSWLMRQALN</sequence>
<evidence type="ECO:0000256" key="3">
    <source>
        <dbReference type="ARBA" id="ARBA00005349"/>
    </source>
</evidence>
<dbReference type="PROSITE" id="PS01304">
    <property type="entry name" value="UBIH"/>
    <property type="match status" value="1"/>
</dbReference>
<evidence type="ECO:0000256" key="1">
    <source>
        <dbReference type="ARBA" id="ARBA00001974"/>
    </source>
</evidence>
<evidence type="ECO:0000256" key="6">
    <source>
        <dbReference type="ARBA" id="ARBA00023002"/>
    </source>
</evidence>
<dbReference type="InterPro" id="IPR051205">
    <property type="entry name" value="UbiH/COQ6_monooxygenase"/>
</dbReference>
<dbReference type="AlphaFoldDB" id="A0A809SAH5"/>
<dbReference type="GO" id="GO:0110142">
    <property type="term" value="C:ubiquinone biosynthesis complex"/>
    <property type="evidence" value="ECO:0007669"/>
    <property type="project" value="UniProtKB-ARBA"/>
</dbReference>
<dbReference type="PRINTS" id="PR00420">
    <property type="entry name" value="RNGMNOXGNASE"/>
</dbReference>
<dbReference type="InterPro" id="IPR036188">
    <property type="entry name" value="FAD/NAD-bd_sf"/>
</dbReference>
<organism evidence="10 11">
    <name type="scientific">Sulfuriferula nivalis</name>
    <dbReference type="NCBI Taxonomy" id="2675298"/>
    <lineage>
        <taxon>Bacteria</taxon>
        <taxon>Pseudomonadati</taxon>
        <taxon>Pseudomonadota</taxon>
        <taxon>Betaproteobacteria</taxon>
        <taxon>Nitrosomonadales</taxon>
        <taxon>Sulfuricellaceae</taxon>
        <taxon>Sulfuriferula</taxon>
    </lineage>
</organism>
<keyword evidence="7" id="KW-0503">Monooxygenase</keyword>
<reference evidence="11" key="1">
    <citation type="submission" date="2019-11" db="EMBL/GenBank/DDBJ databases">
        <title>Isolation and characterization of a novel species in the genus Sulfuriferula.</title>
        <authorList>
            <person name="Mochizuki J."/>
            <person name="Kojima H."/>
            <person name="Fukui M."/>
        </authorList>
    </citation>
    <scope>NUCLEOTIDE SEQUENCE [LARGE SCALE GENOMIC DNA]</scope>
    <source>
        <strain evidence="11">SGTM</strain>
    </source>
</reference>
<evidence type="ECO:0000259" key="9">
    <source>
        <dbReference type="Pfam" id="PF01494"/>
    </source>
</evidence>
<dbReference type="GO" id="GO:0071949">
    <property type="term" value="F:FAD binding"/>
    <property type="evidence" value="ECO:0007669"/>
    <property type="project" value="InterPro"/>
</dbReference>
<evidence type="ECO:0000256" key="4">
    <source>
        <dbReference type="ARBA" id="ARBA00022630"/>
    </source>
</evidence>
<evidence type="ECO:0000256" key="8">
    <source>
        <dbReference type="SAM" id="Phobius"/>
    </source>
</evidence>
<dbReference type="NCBIfam" id="NF005788">
    <property type="entry name" value="PRK07608.1-3"/>
    <property type="match status" value="1"/>
</dbReference>
<dbReference type="RefSeq" id="WP_162085704.1">
    <property type="nucleotide sequence ID" value="NZ_AP021881.1"/>
</dbReference>
<keyword evidence="8" id="KW-0812">Transmembrane</keyword>
<dbReference type="PANTHER" id="PTHR43876:SF7">
    <property type="entry name" value="UBIQUINONE BIOSYNTHESIS MONOOXYGENASE COQ6, MITOCHONDRIAL"/>
    <property type="match status" value="1"/>
</dbReference>
<dbReference type="FunFam" id="3.50.50.60:FF:000021">
    <property type="entry name" value="Ubiquinone biosynthesis monooxygenase COQ6"/>
    <property type="match status" value="1"/>
</dbReference>
<comment type="pathway">
    <text evidence="2">Cofactor biosynthesis; ubiquinone biosynthesis.</text>
</comment>
<gene>
    <name evidence="10" type="ORF">SFSGTM_27110</name>
</gene>
<dbReference type="UniPathway" id="UPA00232"/>
<keyword evidence="11" id="KW-1185">Reference proteome</keyword>
<dbReference type="PANTHER" id="PTHR43876">
    <property type="entry name" value="UBIQUINONE BIOSYNTHESIS MONOOXYGENASE COQ6, MITOCHONDRIAL"/>
    <property type="match status" value="1"/>
</dbReference>
<dbReference type="Pfam" id="PF01494">
    <property type="entry name" value="FAD_binding_3"/>
    <property type="match status" value="1"/>
</dbReference>
<evidence type="ECO:0000313" key="10">
    <source>
        <dbReference type="EMBL" id="BBP02003.1"/>
    </source>
</evidence>
<dbReference type="NCBIfam" id="TIGR01988">
    <property type="entry name" value="Ubi-OHases"/>
    <property type="match status" value="1"/>
</dbReference>
<dbReference type="Proteomes" id="UP000463939">
    <property type="component" value="Chromosome"/>
</dbReference>
<dbReference type="GO" id="GO:0004497">
    <property type="term" value="F:monooxygenase activity"/>
    <property type="evidence" value="ECO:0007669"/>
    <property type="project" value="UniProtKB-KW"/>
</dbReference>
<dbReference type="InterPro" id="IPR002938">
    <property type="entry name" value="FAD-bd"/>
</dbReference>
<keyword evidence="6" id="KW-0560">Oxidoreductase</keyword>
<keyword evidence="5" id="KW-0274">FAD</keyword>
<dbReference type="InterPro" id="IPR010971">
    <property type="entry name" value="UbiH/COQ6"/>
</dbReference>
<feature type="transmembrane region" description="Helical" evidence="8">
    <location>
        <begin position="6"/>
        <end position="24"/>
    </location>
</feature>
<dbReference type="Gene3D" id="3.50.50.60">
    <property type="entry name" value="FAD/NAD(P)-binding domain"/>
    <property type="match status" value="2"/>
</dbReference>
<keyword evidence="8" id="KW-0472">Membrane</keyword>
<dbReference type="GO" id="GO:0006744">
    <property type="term" value="P:ubiquinone biosynthetic process"/>
    <property type="evidence" value="ECO:0007669"/>
    <property type="project" value="UniProtKB-UniPathway"/>
</dbReference>
<comment type="cofactor">
    <cofactor evidence="1">
        <name>FAD</name>
        <dbReference type="ChEBI" id="CHEBI:57692"/>
    </cofactor>
</comment>
<feature type="domain" description="FAD-binding" evidence="9">
    <location>
        <begin position="6"/>
        <end position="336"/>
    </location>
</feature>
<proteinExistence type="inferred from homology"/>
<comment type="similarity">
    <text evidence="3">Belongs to the UbiH/COQ6 family.</text>
</comment>
<evidence type="ECO:0000256" key="7">
    <source>
        <dbReference type="ARBA" id="ARBA00023033"/>
    </source>
</evidence>
<keyword evidence="8" id="KW-1133">Transmembrane helix</keyword>